<accession>A0A8B9WE29</accession>
<reference evidence="1" key="2">
    <citation type="submission" date="2025-08" db="UniProtKB">
        <authorList>
            <consortium name="Ensembl"/>
        </authorList>
    </citation>
    <scope>IDENTIFICATION</scope>
</reference>
<evidence type="ECO:0000313" key="2">
    <source>
        <dbReference type="Proteomes" id="UP000694520"/>
    </source>
</evidence>
<reference evidence="1" key="3">
    <citation type="submission" date="2025-09" db="UniProtKB">
        <authorList>
            <consortium name="Ensembl"/>
        </authorList>
    </citation>
    <scope>IDENTIFICATION</scope>
</reference>
<organism evidence="1 2">
    <name type="scientific">Bos mutus grunniens</name>
    <name type="common">Wild yak</name>
    <name type="synonym">Bos grunniens</name>
    <dbReference type="NCBI Taxonomy" id="30521"/>
    <lineage>
        <taxon>Eukaryota</taxon>
        <taxon>Metazoa</taxon>
        <taxon>Chordata</taxon>
        <taxon>Craniata</taxon>
        <taxon>Vertebrata</taxon>
        <taxon>Euteleostomi</taxon>
        <taxon>Mammalia</taxon>
        <taxon>Eutheria</taxon>
        <taxon>Laurasiatheria</taxon>
        <taxon>Artiodactyla</taxon>
        <taxon>Ruminantia</taxon>
        <taxon>Pecora</taxon>
        <taxon>Bovidae</taxon>
        <taxon>Bovinae</taxon>
        <taxon>Bos</taxon>
    </lineage>
</organism>
<dbReference type="Proteomes" id="UP000694520">
    <property type="component" value="Chromosome 10"/>
</dbReference>
<keyword evidence="2" id="KW-1185">Reference proteome</keyword>
<reference evidence="1" key="1">
    <citation type="submission" date="2019-05" db="EMBL/GenBank/DDBJ databases">
        <authorList>
            <person name="Zhang S."/>
            <person name="Liu J."/>
        </authorList>
    </citation>
    <scope>NUCLEOTIDE SEQUENCE [LARGE SCALE GENOMIC DNA]</scope>
</reference>
<name>A0A8B9WE29_BOSMU</name>
<protein>
    <submittedName>
        <fullName evidence="1">Uncharacterized protein</fullName>
    </submittedName>
</protein>
<dbReference type="AlphaFoldDB" id="A0A8B9WE29"/>
<proteinExistence type="predicted"/>
<dbReference type="Ensembl" id="ENSBGRT00000007288.1">
    <property type="protein sequence ID" value="ENSBGRP00000006350.1"/>
    <property type="gene ID" value="ENSBGRG00000003933.1"/>
</dbReference>
<dbReference type="GeneTree" id="ENSGT00940000167837"/>
<sequence length="95" mass="11217">MPKRKVEKDLQGYLLNLFLQSQNPSLQRPLQRRERRDPKGKRGKLMLAGMRITLQKMELTKQTRHIKLKVLEMPSEGFSCYVLFFRSTSAQTRLP</sequence>
<evidence type="ECO:0000313" key="1">
    <source>
        <dbReference type="Ensembl" id="ENSBGRP00000006350.1"/>
    </source>
</evidence>